<sequence length="202" mass="23587">MIQALVILLLIDDSINRYPYKCARLVTIIKLAQAIGIDNPGFNLNYNQHKISPLTVQKLLLFVKYFNNETSNIYNLPKLLKFNELKCDDYNIRENFHEDEFVKNSYKALQKNYLLSFMAYKSVNYVFQKVDELERDIGIKSASSSFKDAFNIIQFNTRLYQSLPSDLKHTMNCLNSEYISKNPISRHQIFLSANIKGKLPRL</sequence>
<proteinExistence type="predicted"/>
<dbReference type="AlphaFoldDB" id="A0A137PEV0"/>
<keyword evidence="2" id="KW-1185">Reference proteome</keyword>
<name>A0A137PEV0_CONC2</name>
<dbReference type="EMBL" id="KQ964435">
    <property type="protein sequence ID" value="KXN73510.1"/>
    <property type="molecule type" value="Genomic_DNA"/>
</dbReference>
<evidence type="ECO:0000313" key="1">
    <source>
        <dbReference type="EMBL" id="KXN73510.1"/>
    </source>
</evidence>
<gene>
    <name evidence="1" type="ORF">CONCODRAFT_3466</name>
</gene>
<organism evidence="1 2">
    <name type="scientific">Conidiobolus coronatus (strain ATCC 28846 / CBS 209.66 / NRRL 28638)</name>
    <name type="common">Delacroixia coronata</name>
    <dbReference type="NCBI Taxonomy" id="796925"/>
    <lineage>
        <taxon>Eukaryota</taxon>
        <taxon>Fungi</taxon>
        <taxon>Fungi incertae sedis</taxon>
        <taxon>Zoopagomycota</taxon>
        <taxon>Entomophthoromycotina</taxon>
        <taxon>Entomophthoromycetes</taxon>
        <taxon>Entomophthorales</taxon>
        <taxon>Ancylistaceae</taxon>
        <taxon>Conidiobolus</taxon>
    </lineage>
</organism>
<evidence type="ECO:0000313" key="2">
    <source>
        <dbReference type="Proteomes" id="UP000070444"/>
    </source>
</evidence>
<accession>A0A137PEV0</accession>
<dbReference type="Proteomes" id="UP000070444">
    <property type="component" value="Unassembled WGS sequence"/>
</dbReference>
<reference evidence="1 2" key="1">
    <citation type="journal article" date="2015" name="Genome Biol. Evol.">
        <title>Phylogenomic analyses indicate that early fungi evolved digesting cell walls of algal ancestors of land plants.</title>
        <authorList>
            <person name="Chang Y."/>
            <person name="Wang S."/>
            <person name="Sekimoto S."/>
            <person name="Aerts A.L."/>
            <person name="Choi C."/>
            <person name="Clum A."/>
            <person name="LaButti K.M."/>
            <person name="Lindquist E.A."/>
            <person name="Yee Ngan C."/>
            <person name="Ohm R.A."/>
            <person name="Salamov A.A."/>
            <person name="Grigoriev I.V."/>
            <person name="Spatafora J.W."/>
            <person name="Berbee M.L."/>
        </authorList>
    </citation>
    <scope>NUCLEOTIDE SEQUENCE [LARGE SCALE GENOMIC DNA]</scope>
    <source>
        <strain evidence="1 2">NRRL 28638</strain>
    </source>
</reference>
<protein>
    <submittedName>
        <fullName evidence="1">Uncharacterized protein</fullName>
    </submittedName>
</protein>